<dbReference type="Pfam" id="PF13472">
    <property type="entry name" value="Lipase_GDSL_2"/>
    <property type="match status" value="1"/>
</dbReference>
<name>A0A512MI30_9BACT</name>
<accession>A0A512MI30</accession>
<dbReference type="Gene3D" id="3.40.50.1110">
    <property type="entry name" value="SGNH hydrolase"/>
    <property type="match status" value="1"/>
</dbReference>
<dbReference type="Proteomes" id="UP000321577">
    <property type="component" value="Unassembled WGS sequence"/>
</dbReference>
<dbReference type="OrthoDB" id="9790057at2"/>
<feature type="domain" description="SGNH hydrolase-type esterase" evidence="1">
    <location>
        <begin position="65"/>
        <end position="215"/>
    </location>
</feature>
<sequence length="226" mass="25598">MKPRASFIFLTLLLSAIWTLTLRAEPATDFSRFEKTIAAYEESDRAAPPPKGAILFTGASHIRRWTTLAQDFPQHQVINRGFGGSEIREATHFAPRIIFPYAPKTIYFRSGGNELWNKKRTAEEAFADFKEFVTTVHAKLPDTDIIYISNIRSLARASQDDLLKTMNTLIADYVRGKPHLRYIDVFDLMTDSSGQLRPECFVEDRLHLSPAGYKLLTAKVAADMGR</sequence>
<dbReference type="GO" id="GO:0016788">
    <property type="term" value="F:hydrolase activity, acting on ester bonds"/>
    <property type="evidence" value="ECO:0007669"/>
    <property type="project" value="UniProtKB-ARBA"/>
</dbReference>
<proteinExistence type="predicted"/>
<evidence type="ECO:0000259" key="1">
    <source>
        <dbReference type="Pfam" id="PF13472"/>
    </source>
</evidence>
<organism evidence="2 3">
    <name type="scientific">Brevifollis gellanilyticus</name>
    <dbReference type="NCBI Taxonomy" id="748831"/>
    <lineage>
        <taxon>Bacteria</taxon>
        <taxon>Pseudomonadati</taxon>
        <taxon>Verrucomicrobiota</taxon>
        <taxon>Verrucomicrobiia</taxon>
        <taxon>Verrucomicrobiales</taxon>
        <taxon>Verrucomicrobiaceae</taxon>
    </lineage>
</organism>
<reference evidence="2 3" key="1">
    <citation type="submission" date="2019-07" db="EMBL/GenBank/DDBJ databases">
        <title>Whole genome shotgun sequence of Brevifollis gellanilyticus NBRC 108608.</title>
        <authorList>
            <person name="Hosoyama A."/>
            <person name="Uohara A."/>
            <person name="Ohji S."/>
            <person name="Ichikawa N."/>
        </authorList>
    </citation>
    <scope>NUCLEOTIDE SEQUENCE [LARGE SCALE GENOMIC DNA]</scope>
    <source>
        <strain evidence="2 3">NBRC 108608</strain>
    </source>
</reference>
<evidence type="ECO:0000313" key="3">
    <source>
        <dbReference type="Proteomes" id="UP000321577"/>
    </source>
</evidence>
<gene>
    <name evidence="2" type="ORF">BGE01nite_56830</name>
</gene>
<dbReference type="RefSeq" id="WP_146856225.1">
    <property type="nucleotide sequence ID" value="NZ_BKAG01000096.1"/>
</dbReference>
<keyword evidence="3" id="KW-1185">Reference proteome</keyword>
<dbReference type="EMBL" id="BKAG01000096">
    <property type="protein sequence ID" value="GEP46392.1"/>
    <property type="molecule type" value="Genomic_DNA"/>
</dbReference>
<comment type="caution">
    <text evidence="2">The sequence shown here is derived from an EMBL/GenBank/DDBJ whole genome shotgun (WGS) entry which is preliminary data.</text>
</comment>
<dbReference type="SUPFAM" id="SSF52266">
    <property type="entry name" value="SGNH hydrolase"/>
    <property type="match status" value="1"/>
</dbReference>
<dbReference type="AlphaFoldDB" id="A0A512MI30"/>
<dbReference type="InterPro" id="IPR036514">
    <property type="entry name" value="SGNH_hydro_sf"/>
</dbReference>
<evidence type="ECO:0000313" key="2">
    <source>
        <dbReference type="EMBL" id="GEP46392.1"/>
    </source>
</evidence>
<dbReference type="InterPro" id="IPR013830">
    <property type="entry name" value="SGNH_hydro"/>
</dbReference>
<protein>
    <recommendedName>
        <fullName evidence="1">SGNH hydrolase-type esterase domain-containing protein</fullName>
    </recommendedName>
</protein>